<gene>
    <name evidence="8" type="ORF">GA0070606_5554</name>
</gene>
<dbReference type="OrthoDB" id="3374006at2"/>
<accession>A0A1C6VX76</accession>
<dbReference type="STRING" id="47855.GA0070606_5554"/>
<feature type="domain" description="HTH luxR-type" evidence="6">
    <location>
        <begin position="160"/>
        <end position="225"/>
    </location>
</feature>
<dbReference type="PROSITE" id="PS50110">
    <property type="entry name" value="RESPONSE_REGULATORY"/>
    <property type="match status" value="1"/>
</dbReference>
<dbReference type="InterPro" id="IPR039420">
    <property type="entry name" value="WalR-like"/>
</dbReference>
<dbReference type="CDD" id="cd06170">
    <property type="entry name" value="LuxR_C_like"/>
    <property type="match status" value="1"/>
</dbReference>
<keyword evidence="4" id="KW-0804">Transcription</keyword>
<keyword evidence="9" id="KW-1185">Reference proteome</keyword>
<dbReference type="PANTHER" id="PTHR43214">
    <property type="entry name" value="TWO-COMPONENT RESPONSE REGULATOR"/>
    <property type="match status" value="1"/>
</dbReference>
<dbReference type="GO" id="GO:0006355">
    <property type="term" value="P:regulation of DNA-templated transcription"/>
    <property type="evidence" value="ECO:0007669"/>
    <property type="project" value="InterPro"/>
</dbReference>
<dbReference type="EMBL" id="FMHZ01000002">
    <property type="protein sequence ID" value="SCL70918.1"/>
    <property type="molecule type" value="Genomic_DNA"/>
</dbReference>
<dbReference type="PROSITE" id="PS00622">
    <property type="entry name" value="HTH_LUXR_1"/>
    <property type="match status" value="1"/>
</dbReference>
<dbReference type="GO" id="GO:0003677">
    <property type="term" value="F:DNA binding"/>
    <property type="evidence" value="ECO:0007669"/>
    <property type="project" value="UniProtKB-KW"/>
</dbReference>
<dbReference type="GO" id="GO:0000160">
    <property type="term" value="P:phosphorelay signal transduction system"/>
    <property type="evidence" value="ECO:0007669"/>
    <property type="project" value="InterPro"/>
</dbReference>
<dbReference type="SUPFAM" id="SSF52172">
    <property type="entry name" value="CheY-like"/>
    <property type="match status" value="1"/>
</dbReference>
<dbReference type="SUPFAM" id="SSF46894">
    <property type="entry name" value="C-terminal effector domain of the bipartite response regulators"/>
    <property type="match status" value="1"/>
</dbReference>
<evidence type="ECO:0000313" key="8">
    <source>
        <dbReference type="EMBL" id="SCL70918.1"/>
    </source>
</evidence>
<proteinExistence type="predicted"/>
<keyword evidence="2" id="KW-0805">Transcription regulation</keyword>
<dbReference type="SMART" id="SM00448">
    <property type="entry name" value="REC"/>
    <property type="match status" value="1"/>
</dbReference>
<dbReference type="PRINTS" id="PR00038">
    <property type="entry name" value="HTHLUXR"/>
</dbReference>
<protein>
    <submittedName>
        <fullName evidence="8">Two component transcriptional regulator, LuxR family</fullName>
    </submittedName>
</protein>
<dbReference type="InterPro" id="IPR001789">
    <property type="entry name" value="Sig_transdc_resp-reg_receiver"/>
</dbReference>
<dbReference type="AlphaFoldDB" id="A0A1C6VX76"/>
<evidence type="ECO:0000313" key="9">
    <source>
        <dbReference type="Proteomes" id="UP000199001"/>
    </source>
</evidence>
<name>A0A1C6VX76_9ACTN</name>
<evidence type="ECO:0000259" key="7">
    <source>
        <dbReference type="PROSITE" id="PS50110"/>
    </source>
</evidence>
<dbReference type="Pfam" id="PF00072">
    <property type="entry name" value="Response_reg"/>
    <property type="match status" value="1"/>
</dbReference>
<dbReference type="InterPro" id="IPR016032">
    <property type="entry name" value="Sig_transdc_resp-reg_C-effctor"/>
</dbReference>
<dbReference type="InterPro" id="IPR000792">
    <property type="entry name" value="Tscrpt_reg_LuxR_C"/>
</dbReference>
<evidence type="ECO:0000256" key="4">
    <source>
        <dbReference type="ARBA" id="ARBA00023163"/>
    </source>
</evidence>
<organism evidence="8 9">
    <name type="scientific">Micromonospora citrea</name>
    <dbReference type="NCBI Taxonomy" id="47855"/>
    <lineage>
        <taxon>Bacteria</taxon>
        <taxon>Bacillati</taxon>
        <taxon>Actinomycetota</taxon>
        <taxon>Actinomycetes</taxon>
        <taxon>Micromonosporales</taxon>
        <taxon>Micromonosporaceae</taxon>
        <taxon>Micromonospora</taxon>
    </lineage>
</organism>
<keyword evidence="3" id="KW-0238">DNA-binding</keyword>
<evidence type="ECO:0000256" key="1">
    <source>
        <dbReference type="ARBA" id="ARBA00022553"/>
    </source>
</evidence>
<dbReference type="PANTHER" id="PTHR43214:SF24">
    <property type="entry name" value="TRANSCRIPTIONAL REGULATORY PROTEIN NARL-RELATED"/>
    <property type="match status" value="1"/>
</dbReference>
<sequence length="226" mass="23713">MIRLAIVDDQALVREGLALILGAQPDIEVVAMLPDGPALLDLTRSSAEPADVILLDLYLPGLDGVQVLRQLRSRPAAPAARVLMLTTIGRATDIQRALAAGADGFVLKDATGEELAAAIRGVHAGVTALSSSVTQALWPQRRPDAAAATDGTAGRRLESPAARLATLTAREREILDLLGQGLANQEIARALHLAERTVKTHVSSVLAKLGVSSRTQAALLLRDVPD</sequence>
<dbReference type="PROSITE" id="PS50043">
    <property type="entry name" value="HTH_LUXR_2"/>
    <property type="match status" value="1"/>
</dbReference>
<dbReference type="RefSeq" id="WP_091106015.1">
    <property type="nucleotide sequence ID" value="NZ_FMHZ01000002.1"/>
</dbReference>
<dbReference type="InterPro" id="IPR058245">
    <property type="entry name" value="NreC/VraR/RcsB-like_REC"/>
</dbReference>
<reference evidence="9" key="1">
    <citation type="submission" date="2016-06" db="EMBL/GenBank/DDBJ databases">
        <authorList>
            <person name="Varghese N."/>
            <person name="Submissions Spin"/>
        </authorList>
    </citation>
    <scope>NUCLEOTIDE SEQUENCE [LARGE SCALE GENOMIC DNA]</scope>
    <source>
        <strain evidence="9">DSM 43903</strain>
    </source>
</reference>
<evidence type="ECO:0000256" key="3">
    <source>
        <dbReference type="ARBA" id="ARBA00023125"/>
    </source>
</evidence>
<dbReference type="SMART" id="SM00421">
    <property type="entry name" value="HTH_LUXR"/>
    <property type="match status" value="1"/>
</dbReference>
<dbReference type="InterPro" id="IPR011006">
    <property type="entry name" value="CheY-like_superfamily"/>
</dbReference>
<evidence type="ECO:0000259" key="6">
    <source>
        <dbReference type="PROSITE" id="PS50043"/>
    </source>
</evidence>
<evidence type="ECO:0000256" key="2">
    <source>
        <dbReference type="ARBA" id="ARBA00023015"/>
    </source>
</evidence>
<dbReference type="Gene3D" id="3.40.50.2300">
    <property type="match status" value="1"/>
</dbReference>
<feature type="domain" description="Response regulatory" evidence="7">
    <location>
        <begin position="3"/>
        <end position="123"/>
    </location>
</feature>
<feature type="modified residue" description="4-aspartylphosphate" evidence="5">
    <location>
        <position position="56"/>
    </location>
</feature>
<evidence type="ECO:0000256" key="5">
    <source>
        <dbReference type="PROSITE-ProRule" id="PRU00169"/>
    </source>
</evidence>
<dbReference type="Pfam" id="PF00196">
    <property type="entry name" value="GerE"/>
    <property type="match status" value="1"/>
</dbReference>
<dbReference type="Proteomes" id="UP000199001">
    <property type="component" value="Unassembled WGS sequence"/>
</dbReference>
<keyword evidence="1 5" id="KW-0597">Phosphoprotein</keyword>
<dbReference type="CDD" id="cd17535">
    <property type="entry name" value="REC_NarL-like"/>
    <property type="match status" value="1"/>
</dbReference>